<evidence type="ECO:0000256" key="1">
    <source>
        <dbReference type="SAM" id="MobiDB-lite"/>
    </source>
</evidence>
<dbReference type="EMBL" id="CP036164">
    <property type="protein sequence ID" value="QBF46584.1"/>
    <property type="molecule type" value="Genomic_DNA"/>
</dbReference>
<dbReference type="RefSeq" id="WP_130629802.1">
    <property type="nucleotide sequence ID" value="NZ_CP036164.1"/>
</dbReference>
<dbReference type="KEGG" id="jli:EXU32_10145"/>
<dbReference type="Proteomes" id="UP000290408">
    <property type="component" value="Chromosome"/>
</dbReference>
<feature type="signal peptide" evidence="2">
    <location>
        <begin position="1"/>
        <end position="20"/>
    </location>
</feature>
<dbReference type="InterPro" id="IPR011041">
    <property type="entry name" value="Quinoprot_gluc/sorb_DH_b-prop"/>
</dbReference>
<gene>
    <name evidence="4" type="ORF">EXU32_10145</name>
</gene>
<dbReference type="InterPro" id="IPR011042">
    <property type="entry name" value="6-blade_b-propeller_TolB-like"/>
</dbReference>
<dbReference type="STRING" id="1216970.GCA_001570985_02414"/>
<protein>
    <submittedName>
        <fullName evidence="4">PQQ-dependent sugar dehydrogenase</fullName>
    </submittedName>
</protein>
<accession>A0A4P6MSL5</accession>
<dbReference type="OrthoDB" id="9770043at2"/>
<evidence type="ECO:0000259" key="3">
    <source>
        <dbReference type="Pfam" id="PF07995"/>
    </source>
</evidence>
<evidence type="ECO:0000256" key="2">
    <source>
        <dbReference type="SAM" id="SignalP"/>
    </source>
</evidence>
<feature type="chain" id="PRO_5038515651" evidence="2">
    <location>
        <begin position="21"/>
        <end position="364"/>
    </location>
</feature>
<dbReference type="SUPFAM" id="SSF50952">
    <property type="entry name" value="Soluble quinoprotein glucose dehydrogenase"/>
    <property type="match status" value="1"/>
</dbReference>
<proteinExistence type="predicted"/>
<sequence length="364" mass="37663">MTRHAAARILLGLAVPAALVACTSDEGGAPPPSSSTSPPTAQPDVTEVVGDLDVPWDLAFLPDGAALVTLRDRGEVVRVEDGAVSSVGSVPGVVAEGEGGLLGLAVSPTFAQDRTVFVYATTAEDNRVLRMTLGDNGLGTPQPILTGIPKAGNHNGGRIAFGPDGQLYVATGDAGDTAAAQDADSLGGKILRITPDGEPAPGNPEPDSPVWSSGHRNVQGLAWGEDGTMWASEFGQDTWDELNRIEAGGNYGWPQVEGTGDGGEFVDPVATWSTAEASPSGIAVAEDGSVVLAALRGQSLWRVPVTGAGEDLQVGTPQRLLEGEHGRLRDVDLAPDGSLWVLTSNTFRGEPREGDDRVLRLTLR</sequence>
<reference evidence="4 5" key="1">
    <citation type="submission" date="2019-02" db="EMBL/GenBank/DDBJ databases">
        <title>Genomic data mining of an Antarctic deep-sea actinobacterium, Janibacterlimosus P3-3-X1.</title>
        <authorList>
            <person name="Liao L."/>
            <person name="Chen B."/>
        </authorList>
    </citation>
    <scope>NUCLEOTIDE SEQUENCE [LARGE SCALE GENOMIC DNA]</scope>
    <source>
        <strain evidence="4 5">P3-3-X1</strain>
    </source>
</reference>
<dbReference type="PROSITE" id="PS51257">
    <property type="entry name" value="PROKAR_LIPOPROTEIN"/>
    <property type="match status" value="1"/>
</dbReference>
<dbReference type="PANTHER" id="PTHR19328">
    <property type="entry name" value="HEDGEHOG-INTERACTING PROTEIN"/>
    <property type="match status" value="1"/>
</dbReference>
<organism evidence="4 5">
    <name type="scientific">Janibacter limosus</name>
    <dbReference type="NCBI Taxonomy" id="53458"/>
    <lineage>
        <taxon>Bacteria</taxon>
        <taxon>Bacillati</taxon>
        <taxon>Actinomycetota</taxon>
        <taxon>Actinomycetes</taxon>
        <taxon>Micrococcales</taxon>
        <taxon>Intrasporangiaceae</taxon>
        <taxon>Janibacter</taxon>
    </lineage>
</organism>
<dbReference type="AlphaFoldDB" id="A0A4P6MSL5"/>
<keyword evidence="5" id="KW-1185">Reference proteome</keyword>
<feature type="domain" description="Glucose/Sorbosone dehydrogenase" evidence="3">
    <location>
        <begin position="52"/>
        <end position="345"/>
    </location>
</feature>
<feature type="region of interest" description="Disordered" evidence="1">
    <location>
        <begin position="24"/>
        <end position="44"/>
    </location>
</feature>
<dbReference type="PANTHER" id="PTHR19328:SF13">
    <property type="entry name" value="HIPL1 PROTEIN"/>
    <property type="match status" value="1"/>
</dbReference>
<dbReference type="Pfam" id="PF07995">
    <property type="entry name" value="GSDH"/>
    <property type="match status" value="1"/>
</dbReference>
<dbReference type="InterPro" id="IPR012938">
    <property type="entry name" value="Glc/Sorbosone_DH"/>
</dbReference>
<evidence type="ECO:0000313" key="4">
    <source>
        <dbReference type="EMBL" id="QBF46584.1"/>
    </source>
</evidence>
<evidence type="ECO:0000313" key="5">
    <source>
        <dbReference type="Proteomes" id="UP000290408"/>
    </source>
</evidence>
<name>A0A4P6MSL5_9MICO</name>
<dbReference type="Gene3D" id="2.120.10.30">
    <property type="entry name" value="TolB, C-terminal domain"/>
    <property type="match status" value="1"/>
</dbReference>
<keyword evidence="2" id="KW-0732">Signal</keyword>